<feature type="compositionally biased region" description="Acidic residues" evidence="1">
    <location>
        <begin position="168"/>
        <end position="182"/>
    </location>
</feature>
<keyword evidence="4" id="KW-1185">Reference proteome</keyword>
<evidence type="ECO:0000256" key="2">
    <source>
        <dbReference type="SAM" id="Phobius"/>
    </source>
</evidence>
<dbReference type="RefSeq" id="WP_154434707.1">
    <property type="nucleotide sequence ID" value="NZ_VUNC01000003.1"/>
</dbReference>
<gene>
    <name evidence="3" type="ORF">FYJ68_05270</name>
</gene>
<dbReference type="Proteomes" id="UP000469325">
    <property type="component" value="Unassembled WGS sequence"/>
</dbReference>
<evidence type="ECO:0000313" key="4">
    <source>
        <dbReference type="Proteomes" id="UP000469325"/>
    </source>
</evidence>
<feature type="transmembrane region" description="Helical" evidence="2">
    <location>
        <begin position="31"/>
        <end position="57"/>
    </location>
</feature>
<proteinExistence type="predicted"/>
<accession>A0A6N7XAT7</accession>
<evidence type="ECO:0000313" key="3">
    <source>
        <dbReference type="EMBL" id="MST72517.1"/>
    </source>
</evidence>
<protein>
    <submittedName>
        <fullName evidence="3">Uncharacterized protein</fullName>
    </submittedName>
</protein>
<dbReference type="EMBL" id="VUNC01000003">
    <property type="protein sequence ID" value="MST72517.1"/>
    <property type="molecule type" value="Genomic_DNA"/>
</dbReference>
<organism evidence="3 4">
    <name type="scientific">Olsenella porci</name>
    <dbReference type="NCBI Taxonomy" id="2652279"/>
    <lineage>
        <taxon>Bacteria</taxon>
        <taxon>Bacillati</taxon>
        <taxon>Actinomycetota</taxon>
        <taxon>Coriobacteriia</taxon>
        <taxon>Coriobacteriales</taxon>
        <taxon>Atopobiaceae</taxon>
        <taxon>Olsenella</taxon>
    </lineage>
</organism>
<keyword evidence="2" id="KW-1133">Transmembrane helix</keyword>
<comment type="caution">
    <text evidence="3">The sequence shown here is derived from an EMBL/GenBank/DDBJ whole genome shotgun (WGS) entry which is preliminary data.</text>
</comment>
<keyword evidence="2" id="KW-0472">Membrane</keyword>
<sequence>MEKKAFASRYLCLAFVLAALAEVAVVGSLVLGSYLGIVVVLVATGVLVMVTLVRAVLAWRRLAKAHRAGTDDDESPFAEDRVVLPTVEMGREEYDRLVEVYESHMDAAAALERTIQVTRRVMGSQKLRGRFRHLLLKRLLKEEDHLARRSMDLAVELAGAINESPLADGDETDPDADLEERL</sequence>
<name>A0A6N7XAT7_9ACTN</name>
<dbReference type="AlphaFoldDB" id="A0A6N7XAT7"/>
<evidence type="ECO:0000256" key="1">
    <source>
        <dbReference type="SAM" id="MobiDB-lite"/>
    </source>
</evidence>
<feature type="region of interest" description="Disordered" evidence="1">
    <location>
        <begin position="161"/>
        <end position="182"/>
    </location>
</feature>
<reference evidence="3 4" key="1">
    <citation type="submission" date="2019-08" db="EMBL/GenBank/DDBJ databases">
        <title>In-depth cultivation of the pig gut microbiome towards novel bacterial diversity and tailored functional studies.</title>
        <authorList>
            <person name="Wylensek D."/>
            <person name="Hitch T.C.A."/>
            <person name="Clavel T."/>
        </authorList>
    </citation>
    <scope>NUCLEOTIDE SEQUENCE [LARGE SCALE GENOMIC DNA]</scope>
    <source>
        <strain evidence="3 4">CA-Schmier-601-WT-1</strain>
    </source>
</reference>
<keyword evidence="2" id="KW-0812">Transmembrane</keyword>